<dbReference type="Proteomes" id="UP000249458">
    <property type="component" value="Unassembled WGS sequence"/>
</dbReference>
<dbReference type="Gene3D" id="3.30.750.140">
    <property type="match status" value="1"/>
</dbReference>
<sequence>MATELVIAQNLRLNPVSSEPRPGRSQELYIGQLLRAVVNFQNANEVSININGQNINAKTSHHFTPGELLEIKVAKTGESTVLQVIKDPVPLNTLNQALLHYLPRQLPATQLMPLLSVMQNQENLPEPLRTQAQQLLQSIIPLNDLPQKFQQALVQSGYFLEASLLNFNKQSNLGNDFKGQCLQLLAAIQKNYPDNSSVITIASDHSVQKENLPLPGVLPQPYARPAPIADLAIDELLPLVRDHLEHVLARITAGQLTHLLHTNNIPYSVMIDLPVNTSEQADIIPLLIKEEPERNAQESNWSIRFAVNLEHLGAIQAKLTLQGDALDVQLNSEVASTLEILQENAADFSELLKEAGLNLRSWHLRQGLEENQLDTANLKLLDIKV</sequence>
<evidence type="ECO:0000259" key="1">
    <source>
        <dbReference type="Pfam" id="PF02120"/>
    </source>
</evidence>
<dbReference type="AlphaFoldDB" id="A0A364LI09"/>
<evidence type="ECO:0000313" key="3">
    <source>
        <dbReference type="Proteomes" id="UP000249458"/>
    </source>
</evidence>
<reference evidence="2 3" key="1">
    <citation type="submission" date="2017-02" db="EMBL/GenBank/DDBJ databases">
        <title>Legionella quilivanii strain from human: case report and whole genome sequencing analysis.</title>
        <authorList>
            <person name="Lalancette C."/>
            <person name="Leduc J.-M."/>
            <person name="Levesque S."/>
            <person name="Fournier E."/>
            <person name="Saoud J."/>
            <person name="Faucher S.P."/>
            <person name="Bernard K."/>
            <person name="Martineau C."/>
            <person name="Longtin J."/>
        </authorList>
    </citation>
    <scope>NUCLEOTIDE SEQUENCE [LARGE SCALE GENOMIC DNA]</scope>
    <source>
        <strain evidence="2 3">ID143958</strain>
    </source>
</reference>
<feature type="domain" description="Flagellar hook-length control protein-like C-terminal" evidence="1">
    <location>
        <begin position="294"/>
        <end position="371"/>
    </location>
</feature>
<dbReference type="RefSeq" id="WP_112220150.1">
    <property type="nucleotide sequence ID" value="NZ_MVJN01000008.1"/>
</dbReference>
<name>A0A364LI09_9GAMM</name>
<dbReference type="EMBL" id="MVJN01000008">
    <property type="protein sequence ID" value="RAP35753.1"/>
    <property type="molecule type" value="Genomic_DNA"/>
</dbReference>
<proteinExistence type="predicted"/>
<dbReference type="InterPro" id="IPR021136">
    <property type="entry name" value="Flagellar_hook_control-like_C"/>
</dbReference>
<gene>
    <name evidence="2" type="ORF">B1207_11780</name>
</gene>
<organism evidence="2 3">
    <name type="scientific">Legionella quinlivanii</name>
    <dbReference type="NCBI Taxonomy" id="45073"/>
    <lineage>
        <taxon>Bacteria</taxon>
        <taxon>Pseudomonadati</taxon>
        <taxon>Pseudomonadota</taxon>
        <taxon>Gammaproteobacteria</taxon>
        <taxon>Legionellales</taxon>
        <taxon>Legionellaceae</taxon>
        <taxon>Legionella</taxon>
    </lineage>
</organism>
<dbReference type="InterPro" id="IPR038610">
    <property type="entry name" value="FliK-like_C_sf"/>
</dbReference>
<comment type="caution">
    <text evidence="2">The sequence shown here is derived from an EMBL/GenBank/DDBJ whole genome shotgun (WGS) entry which is preliminary data.</text>
</comment>
<evidence type="ECO:0000313" key="2">
    <source>
        <dbReference type="EMBL" id="RAP35753.1"/>
    </source>
</evidence>
<accession>A0A364LI09</accession>
<protein>
    <recommendedName>
        <fullName evidence="1">Flagellar hook-length control protein-like C-terminal domain-containing protein</fullName>
    </recommendedName>
</protein>
<dbReference type="Pfam" id="PF02120">
    <property type="entry name" value="Flg_hook"/>
    <property type="match status" value="1"/>
</dbReference>